<reference evidence="6 7" key="1">
    <citation type="submission" date="2018-03" db="EMBL/GenBank/DDBJ databases">
        <title>Genomic Encyclopedia of Archaeal and Bacterial Type Strains, Phase II (KMG-II): from individual species to whole genera.</title>
        <authorList>
            <person name="Goeker M."/>
        </authorList>
    </citation>
    <scope>NUCLEOTIDE SEQUENCE [LARGE SCALE GENOMIC DNA]</scope>
    <source>
        <strain evidence="6 7">DSM 27267</strain>
    </source>
</reference>
<dbReference type="InterPro" id="IPR006558">
    <property type="entry name" value="LamG-like"/>
</dbReference>
<evidence type="ECO:0000256" key="1">
    <source>
        <dbReference type="ARBA" id="ARBA00022729"/>
    </source>
</evidence>
<name>A0A2P8CFG0_9BACT</name>
<proteinExistence type="predicted"/>
<dbReference type="InterPro" id="IPR013783">
    <property type="entry name" value="Ig-like_fold"/>
</dbReference>
<evidence type="ECO:0000313" key="6">
    <source>
        <dbReference type="EMBL" id="PSK83715.1"/>
    </source>
</evidence>
<dbReference type="EMBL" id="PYGC01000003">
    <property type="protein sequence ID" value="PSK83715.1"/>
    <property type="molecule type" value="Genomic_DNA"/>
</dbReference>
<dbReference type="GO" id="GO:0030246">
    <property type="term" value="F:carbohydrate binding"/>
    <property type="evidence" value="ECO:0007669"/>
    <property type="project" value="UniProtKB-KW"/>
</dbReference>
<reference evidence="5 8" key="2">
    <citation type="submission" date="2019-10" db="EMBL/GenBank/DDBJ databases">
        <title>Prolixibacter strains distinguished by the presence of nitrate reductase genes were adept at nitrate-dependent anaerobic corrosion of metallic iron and carbon steel.</title>
        <authorList>
            <person name="Iino T."/>
            <person name="Shono N."/>
            <person name="Ito K."/>
            <person name="Nakamura R."/>
            <person name="Sueoka K."/>
            <person name="Harayama S."/>
            <person name="Ohkuma M."/>
        </authorList>
    </citation>
    <scope>NUCLEOTIDE SEQUENCE [LARGE SCALE GENOMIC DNA]</scope>
    <source>
        <strain evidence="5 8">MIC1-1</strain>
    </source>
</reference>
<comment type="caution">
    <text evidence="6">The sequence shown here is derived from an EMBL/GenBank/DDBJ whole genome shotgun (WGS) entry which is preliminary data.</text>
</comment>
<dbReference type="Pfam" id="PF13385">
    <property type="entry name" value="Laminin_G_3"/>
    <property type="match status" value="2"/>
</dbReference>
<evidence type="ECO:0000256" key="2">
    <source>
        <dbReference type="ARBA" id="ARBA00023157"/>
    </source>
</evidence>
<dbReference type="AlphaFoldDB" id="A0A2P8CFG0"/>
<dbReference type="RefSeq" id="WP_106541556.1">
    <property type="nucleotide sequence ID" value="NZ_BLAU01000001.1"/>
</dbReference>
<dbReference type="InterPro" id="IPR013320">
    <property type="entry name" value="ConA-like_dom_sf"/>
</dbReference>
<dbReference type="GO" id="GO:0005975">
    <property type="term" value="P:carbohydrate metabolic process"/>
    <property type="evidence" value="ECO:0007669"/>
    <property type="project" value="UniProtKB-ARBA"/>
</dbReference>
<dbReference type="PANTHER" id="PTHR42535:SF2">
    <property type="entry name" value="CHROMOSOME UNDETERMINED SCAFFOLD_146, WHOLE GENOME SHOTGUN SEQUENCE"/>
    <property type="match status" value="1"/>
</dbReference>
<feature type="chain" id="PRO_5015203930" evidence="3">
    <location>
        <begin position="22"/>
        <end position="584"/>
    </location>
</feature>
<evidence type="ECO:0000313" key="7">
    <source>
        <dbReference type="Proteomes" id="UP000240621"/>
    </source>
</evidence>
<dbReference type="Gene3D" id="2.60.120.200">
    <property type="match status" value="2"/>
</dbReference>
<gene>
    <name evidence="6" type="ORF">CLV93_103130</name>
    <name evidence="5" type="ORF">JCM18694_35050</name>
</gene>
<protein>
    <submittedName>
        <fullName evidence="6">Concanavalin A-like lectin/glucanase superfamily protein</fullName>
    </submittedName>
</protein>
<dbReference type="Gene3D" id="2.60.40.10">
    <property type="entry name" value="Immunoglobulins"/>
    <property type="match status" value="1"/>
</dbReference>
<evidence type="ECO:0000259" key="4">
    <source>
        <dbReference type="SMART" id="SM00560"/>
    </source>
</evidence>
<dbReference type="EMBL" id="BLAU01000001">
    <property type="protein sequence ID" value="GET23259.1"/>
    <property type="molecule type" value="Genomic_DNA"/>
</dbReference>
<organism evidence="6 7">
    <name type="scientific">Prolixibacter denitrificans</name>
    <dbReference type="NCBI Taxonomy" id="1541063"/>
    <lineage>
        <taxon>Bacteria</taxon>
        <taxon>Pseudomonadati</taxon>
        <taxon>Bacteroidota</taxon>
        <taxon>Bacteroidia</taxon>
        <taxon>Marinilabiliales</taxon>
        <taxon>Prolixibacteraceae</taxon>
        <taxon>Prolixibacter</taxon>
    </lineage>
</organism>
<dbReference type="PANTHER" id="PTHR42535">
    <property type="entry name" value="OOKINETE PROTEIN, PUTATIVE-RELATED"/>
    <property type="match status" value="1"/>
</dbReference>
<dbReference type="GO" id="GO:0004553">
    <property type="term" value="F:hydrolase activity, hydrolyzing O-glycosyl compounds"/>
    <property type="evidence" value="ECO:0007669"/>
    <property type="project" value="UniProtKB-ARBA"/>
</dbReference>
<feature type="signal peptide" evidence="3">
    <location>
        <begin position="1"/>
        <end position="21"/>
    </location>
</feature>
<dbReference type="OrthoDB" id="950827at2"/>
<evidence type="ECO:0000313" key="8">
    <source>
        <dbReference type="Proteomes" id="UP000396862"/>
    </source>
</evidence>
<dbReference type="Proteomes" id="UP000240621">
    <property type="component" value="Unassembled WGS sequence"/>
</dbReference>
<dbReference type="Proteomes" id="UP000396862">
    <property type="component" value="Unassembled WGS sequence"/>
</dbReference>
<keyword evidence="1 3" id="KW-0732">Signal</keyword>
<keyword evidence="8" id="KW-1185">Reference proteome</keyword>
<dbReference type="SUPFAM" id="SSF49899">
    <property type="entry name" value="Concanavalin A-like lectins/glucanases"/>
    <property type="match status" value="2"/>
</dbReference>
<keyword evidence="2" id="KW-1015">Disulfide bond</keyword>
<evidence type="ECO:0000256" key="3">
    <source>
        <dbReference type="SAM" id="SignalP"/>
    </source>
</evidence>
<feature type="domain" description="LamG-like jellyroll fold" evidence="4">
    <location>
        <begin position="422"/>
        <end position="576"/>
    </location>
</feature>
<keyword evidence="6" id="KW-0430">Lectin</keyword>
<evidence type="ECO:0000313" key="5">
    <source>
        <dbReference type="EMBL" id="GET23259.1"/>
    </source>
</evidence>
<feature type="domain" description="LamG-like jellyroll fold" evidence="4">
    <location>
        <begin position="200"/>
        <end position="354"/>
    </location>
</feature>
<dbReference type="SMART" id="SM00560">
    <property type="entry name" value="LamGL"/>
    <property type="match status" value="2"/>
</dbReference>
<accession>A0A2P8CFG0</accession>
<sequence>MKIYSKLIVFALTLFLFNACTQDYIDSITKVDPGTDESAPQITVNFPPDGYELQTNEAVTSIDIDFKVTDDIEIKSISLKVDGAEINNYSEFKDYRVAMEKYTYDNVTTGSHVLTVEATDTDGKTSTTNVNFTKAPPYVPKYAGETFYMPFNNEYREMNSLTLATAVGMPGFTDGIQQGTAYQGAADSYLTFPATSLQGDEFSATFWLKLPSTIDGPAGLLVMSPEDTNNPDAQNVRTSGFRLFYDNSGGLAQIKGNVGTGDGETWVDGGDAAKFDPAVNNGWLHVAFTISKTAATLYVNGQLIKQSATTGVDWTGCDLLSIMSGAPRFTGWGHYSCTGDMDELRLYNKALSQAEIQTMMLKEESMFHMGFDGNYKDAVSGDAATVVGSPDYAYGDGVSGDAYQGATDSYLTFPTTGLQQSNEFSASCWLKLPSTIDSNAGILVMGPEDTANPDAQNDRTSGFRFFYDNSGGLAYFKVNVGTGSGETWVDGGDAAKVDPAVNSGWIHLAMTISGTDVAYYINGQQVGTATTTGIDWTGCDLFSIMSGAPRFTGWGHLSCTGEMDELYLFNKALSADEVTLLANE</sequence>